<dbReference type="AlphaFoldDB" id="A0A8B8QAZ0"/>
<dbReference type="Gene3D" id="3.40.50.300">
    <property type="entry name" value="P-loop containing nucleotide triphosphate hydrolases"/>
    <property type="match status" value="1"/>
</dbReference>
<protein>
    <submittedName>
        <fullName evidence="3">Disease resistance protein L6-like</fullName>
    </submittedName>
</protein>
<dbReference type="GO" id="GO:0007165">
    <property type="term" value="P:signal transduction"/>
    <property type="evidence" value="ECO:0007669"/>
    <property type="project" value="InterPro"/>
</dbReference>
<dbReference type="InterPro" id="IPR044974">
    <property type="entry name" value="Disease_R_plants"/>
</dbReference>
<dbReference type="RefSeq" id="XP_030544304.1">
    <property type="nucleotide sequence ID" value="XM_030688444.2"/>
</dbReference>
<dbReference type="Pfam" id="PF01582">
    <property type="entry name" value="TIR"/>
    <property type="match status" value="1"/>
</dbReference>
<evidence type="ECO:0000313" key="2">
    <source>
        <dbReference type="Proteomes" id="UP000827889"/>
    </source>
</evidence>
<dbReference type="KEGG" id="rarg:115750850"/>
<dbReference type="Pfam" id="PF00931">
    <property type="entry name" value="NB-ARC"/>
    <property type="match status" value="1"/>
</dbReference>
<dbReference type="InterPro" id="IPR000157">
    <property type="entry name" value="TIR_dom"/>
</dbReference>
<name>A0A8B8QAZ0_9MYRT</name>
<dbReference type="GeneID" id="115750850"/>
<dbReference type="GO" id="GO:0043531">
    <property type="term" value="F:ADP binding"/>
    <property type="evidence" value="ECO:0007669"/>
    <property type="project" value="InterPro"/>
</dbReference>
<dbReference type="PROSITE" id="PS50104">
    <property type="entry name" value="TIR"/>
    <property type="match status" value="1"/>
</dbReference>
<reference evidence="3" key="1">
    <citation type="submission" date="2025-08" db="UniProtKB">
        <authorList>
            <consortium name="RefSeq"/>
        </authorList>
    </citation>
    <scope>IDENTIFICATION</scope>
    <source>
        <tissue evidence="3">Leaf</tissue>
    </source>
</reference>
<gene>
    <name evidence="3" type="primary">LOC115750850</name>
</gene>
<keyword evidence="2" id="KW-1185">Reference proteome</keyword>
<dbReference type="InterPro" id="IPR035897">
    <property type="entry name" value="Toll_tir_struct_dom_sf"/>
</dbReference>
<dbReference type="SUPFAM" id="SSF52200">
    <property type="entry name" value="Toll/Interleukin receptor TIR domain"/>
    <property type="match status" value="1"/>
</dbReference>
<feature type="domain" description="TIR" evidence="1">
    <location>
        <begin position="1"/>
        <end position="104"/>
    </location>
</feature>
<dbReference type="InterPro" id="IPR027417">
    <property type="entry name" value="P-loop_NTPase"/>
</dbReference>
<dbReference type="Proteomes" id="UP000827889">
    <property type="component" value="Chromosome 7"/>
</dbReference>
<dbReference type="PANTHER" id="PTHR11017">
    <property type="entry name" value="LEUCINE-RICH REPEAT-CONTAINING PROTEIN"/>
    <property type="match status" value="1"/>
</dbReference>
<dbReference type="SUPFAM" id="SSF52540">
    <property type="entry name" value="P-loop containing nucleoside triphosphate hydrolases"/>
    <property type="match status" value="1"/>
</dbReference>
<dbReference type="InterPro" id="IPR002182">
    <property type="entry name" value="NB-ARC"/>
</dbReference>
<sequence length="167" mass="19073">MYILIFFKDYALSKWCLRELTCMVECTSQSTGKEILPIFYDVDPSDVKLETELYKSALGKHEEEHGYALAKPWKEALATVARIKGWHIKDQRQGKVIKDIIQKIMQKITMRKRYLPTNLVGIDDRIEAIKKLLNCDASDVRFVVIHGIGGIGKTTLAKVVFNQLSSI</sequence>
<dbReference type="PANTHER" id="PTHR11017:SF570">
    <property type="entry name" value="DISEASE RESISTANCE PROTEIN (TIR-NBS CLASS)-RELATED"/>
    <property type="match status" value="1"/>
</dbReference>
<organism evidence="2 3">
    <name type="scientific">Rhodamnia argentea</name>
    <dbReference type="NCBI Taxonomy" id="178133"/>
    <lineage>
        <taxon>Eukaryota</taxon>
        <taxon>Viridiplantae</taxon>
        <taxon>Streptophyta</taxon>
        <taxon>Embryophyta</taxon>
        <taxon>Tracheophyta</taxon>
        <taxon>Spermatophyta</taxon>
        <taxon>Magnoliopsida</taxon>
        <taxon>eudicotyledons</taxon>
        <taxon>Gunneridae</taxon>
        <taxon>Pentapetalae</taxon>
        <taxon>rosids</taxon>
        <taxon>malvids</taxon>
        <taxon>Myrtales</taxon>
        <taxon>Myrtaceae</taxon>
        <taxon>Myrtoideae</taxon>
        <taxon>Myrteae</taxon>
        <taxon>Australasian group</taxon>
        <taxon>Rhodamnia</taxon>
    </lineage>
</organism>
<dbReference type="Gene3D" id="3.40.50.10140">
    <property type="entry name" value="Toll/interleukin-1 receptor homology (TIR) domain"/>
    <property type="match status" value="1"/>
</dbReference>
<evidence type="ECO:0000313" key="3">
    <source>
        <dbReference type="RefSeq" id="XP_030544304.1"/>
    </source>
</evidence>
<dbReference type="OrthoDB" id="1357022at2759"/>
<accession>A0A8B8QAZ0</accession>
<dbReference type="GO" id="GO:0006952">
    <property type="term" value="P:defense response"/>
    <property type="evidence" value="ECO:0007669"/>
    <property type="project" value="InterPro"/>
</dbReference>
<proteinExistence type="predicted"/>
<evidence type="ECO:0000259" key="1">
    <source>
        <dbReference type="PROSITE" id="PS50104"/>
    </source>
</evidence>